<comment type="similarity">
    <text evidence="1">Belongs to the sigma-54 factor family.</text>
</comment>
<dbReference type="Gene3D" id="1.10.10.60">
    <property type="entry name" value="Homeodomain-like"/>
    <property type="match status" value="1"/>
</dbReference>
<dbReference type="Proteomes" id="UP001646157">
    <property type="component" value="Unassembled WGS sequence"/>
</dbReference>
<dbReference type="Pfam" id="PF04552">
    <property type="entry name" value="Sigma54_DBD"/>
    <property type="match status" value="1"/>
</dbReference>
<accession>A0ABS2NDT8</accession>
<protein>
    <submittedName>
        <fullName evidence="11">RNA polymerase sigma-54 factor</fullName>
    </submittedName>
</protein>
<proteinExistence type="inferred from homology"/>
<feature type="domain" description="RNA polymerase sigma factor 54 core-binding" evidence="10">
    <location>
        <begin position="78"/>
        <end position="261"/>
    </location>
</feature>
<dbReference type="PROSITE" id="PS00718">
    <property type="entry name" value="SIGMA54_2"/>
    <property type="match status" value="1"/>
</dbReference>
<dbReference type="PANTHER" id="PTHR32248">
    <property type="entry name" value="RNA POLYMERASE SIGMA-54 FACTOR"/>
    <property type="match status" value="1"/>
</dbReference>
<keyword evidence="3" id="KW-0808">Transferase</keyword>
<dbReference type="PROSITE" id="PS50044">
    <property type="entry name" value="SIGMA54_3"/>
    <property type="match status" value="1"/>
</dbReference>
<dbReference type="Pfam" id="PF04963">
    <property type="entry name" value="Sigma54_CBD"/>
    <property type="match status" value="1"/>
</dbReference>
<dbReference type="RefSeq" id="WP_205173026.1">
    <property type="nucleotide sequence ID" value="NZ_JAFBDZ010000002.1"/>
</dbReference>
<dbReference type="Pfam" id="PF00309">
    <property type="entry name" value="Sigma54_AID"/>
    <property type="match status" value="1"/>
</dbReference>
<keyword evidence="8" id="KW-0804">Transcription</keyword>
<dbReference type="InterPro" id="IPR007046">
    <property type="entry name" value="RNA_pol_sigma_54_core-bd"/>
</dbReference>
<dbReference type="InterPro" id="IPR007634">
    <property type="entry name" value="RNA_pol_sigma_54_DNA-bd"/>
</dbReference>
<evidence type="ECO:0000313" key="11">
    <source>
        <dbReference type="EMBL" id="MBM7586011.1"/>
    </source>
</evidence>
<keyword evidence="4" id="KW-0548">Nucleotidyltransferase</keyword>
<dbReference type="InterPro" id="IPR038709">
    <property type="entry name" value="RpoN_core-bd_sf"/>
</dbReference>
<dbReference type="PIRSF" id="PIRSF000774">
    <property type="entry name" value="RpoN"/>
    <property type="match status" value="1"/>
</dbReference>
<evidence type="ECO:0000256" key="6">
    <source>
        <dbReference type="ARBA" id="ARBA00023082"/>
    </source>
</evidence>
<dbReference type="PANTHER" id="PTHR32248:SF4">
    <property type="entry name" value="RNA POLYMERASE SIGMA-54 FACTOR"/>
    <property type="match status" value="1"/>
</dbReference>
<dbReference type="EMBL" id="JAFBDZ010000002">
    <property type="protein sequence ID" value="MBM7586011.1"/>
    <property type="molecule type" value="Genomic_DNA"/>
</dbReference>
<keyword evidence="2" id="KW-0240">DNA-directed RNA polymerase</keyword>
<dbReference type="PRINTS" id="PR00045">
    <property type="entry name" value="SIGMA54FCT"/>
</dbReference>
<comment type="caution">
    <text evidence="11">The sequence shown here is derived from an EMBL/GenBank/DDBJ whole genome shotgun (WGS) entry which is preliminary data.</text>
</comment>
<evidence type="ECO:0000256" key="2">
    <source>
        <dbReference type="ARBA" id="ARBA00022478"/>
    </source>
</evidence>
<keyword evidence="7" id="KW-0238">DNA-binding</keyword>
<evidence type="ECO:0000256" key="5">
    <source>
        <dbReference type="ARBA" id="ARBA00023015"/>
    </source>
</evidence>
<sequence length="435" mass="50323">MKLQAGLWQQQTLKLNMTQELSQAITLLQYTSLELNAFLESKALENPLIDIDLPQTSIVDLPQYRRKATSNYDHQDWIEQISVNRETLTDYLYAQLDLKSLSNEEMKVLSTLFEELDENGYLPKEIKIKGLQDWEIEGLINILQGLDPAGVGARTLQECLLLQIDREENVPPHTKEVLLHHFMDFGEKRWKEISKNLNIELTAIQTIADYVKELNPRPGSEFTVDQPPYITPEVLVKVEMDSIFVKLFDGTLTKVKYNEEYRKLFQHKEDPAVKQFLKEKEQDFEWIINSLRHRKETILKVSQAIVEHQQPFFLKGPQYIQPLTLKDLSKEVGVHESTVSRAVKGKYMQTPFGTFELKFFFSSAIKTSLSDLTSSTGVKNEIVQMVKEEDKKKPLSDQKIADILKGKGIVVSRRTVAKYRDQLDIPSSSIRKRYE</sequence>
<keyword evidence="5" id="KW-0805">Transcription regulation</keyword>
<evidence type="ECO:0000313" key="12">
    <source>
        <dbReference type="Proteomes" id="UP001646157"/>
    </source>
</evidence>
<evidence type="ECO:0000256" key="3">
    <source>
        <dbReference type="ARBA" id="ARBA00022679"/>
    </source>
</evidence>
<evidence type="ECO:0000256" key="7">
    <source>
        <dbReference type="ARBA" id="ARBA00023125"/>
    </source>
</evidence>
<evidence type="ECO:0000259" key="9">
    <source>
        <dbReference type="Pfam" id="PF04552"/>
    </source>
</evidence>
<evidence type="ECO:0000259" key="10">
    <source>
        <dbReference type="Pfam" id="PF04963"/>
    </source>
</evidence>
<organism evidence="11 12">
    <name type="scientific">Rossellomorea pakistanensis</name>
    <dbReference type="NCBI Taxonomy" id="992288"/>
    <lineage>
        <taxon>Bacteria</taxon>
        <taxon>Bacillati</taxon>
        <taxon>Bacillota</taxon>
        <taxon>Bacilli</taxon>
        <taxon>Bacillales</taxon>
        <taxon>Bacillaceae</taxon>
        <taxon>Rossellomorea</taxon>
    </lineage>
</organism>
<feature type="domain" description="RNA polymerase sigma factor 54 DNA-binding" evidence="9">
    <location>
        <begin position="275"/>
        <end position="433"/>
    </location>
</feature>
<evidence type="ECO:0000256" key="8">
    <source>
        <dbReference type="ARBA" id="ARBA00023163"/>
    </source>
</evidence>
<dbReference type="NCBIfam" id="TIGR02395">
    <property type="entry name" value="rpoN_sigma"/>
    <property type="match status" value="1"/>
</dbReference>
<evidence type="ECO:0000256" key="4">
    <source>
        <dbReference type="ARBA" id="ARBA00022695"/>
    </source>
</evidence>
<evidence type="ECO:0000256" key="1">
    <source>
        <dbReference type="ARBA" id="ARBA00008798"/>
    </source>
</evidence>
<name>A0ABS2NDT8_9BACI</name>
<dbReference type="InterPro" id="IPR000394">
    <property type="entry name" value="RNA_pol_sigma_54"/>
</dbReference>
<gene>
    <name evidence="11" type="ORF">JOC86_002553</name>
</gene>
<dbReference type="Gene3D" id="1.10.10.1330">
    <property type="entry name" value="RNA polymerase sigma-54 factor, core-binding domain"/>
    <property type="match status" value="1"/>
</dbReference>
<keyword evidence="12" id="KW-1185">Reference proteome</keyword>
<reference evidence="11 12" key="1">
    <citation type="submission" date="2021-01" db="EMBL/GenBank/DDBJ databases">
        <title>Genomic Encyclopedia of Type Strains, Phase IV (KMG-IV): sequencing the most valuable type-strain genomes for metagenomic binning, comparative biology and taxonomic classification.</title>
        <authorList>
            <person name="Goeker M."/>
        </authorList>
    </citation>
    <scope>NUCLEOTIDE SEQUENCE [LARGE SCALE GENOMIC DNA]</scope>
    <source>
        <strain evidence="11 12">DSM 24834</strain>
    </source>
</reference>
<keyword evidence="6" id="KW-0731">Sigma factor</keyword>